<sequence>MNINFHYFAVKVLAVKAGFNTDDAQTIAKYSQFVDDFVLDGVRNYQYVPEFARYLATQSGEYWRFNNVRTGFDTLQSVDLSGNARLQKSMLIPFHFITEKPLTNIDKSNRKNYRTRPVKMDTPSLLQDLLKNARKEYLLLPAHSTLIKISILIHTFADSYAHQLFSGFNGWENTSYIIQCLDNNDNSDKTTSYKPQVSASLPHIGHANLLTAADDSNITFSMLLKNSETESYPYSYRYTRSNTEEYLIAAREILNYLLSIRGKDQIDDADWNTFSPLLKRGLLATEKTNVEVLKSHWRNIFPDITFYYVKDELYYIESGSQRQNEDFFYYNVFADEIRRQVDSSIT</sequence>
<protein>
    <submittedName>
        <fullName evidence="1">Uncharacterized protein</fullName>
    </submittedName>
</protein>
<dbReference type="EMBL" id="CP113524">
    <property type="protein sequence ID" value="WAJ25209.1"/>
    <property type="molecule type" value="Genomic_DNA"/>
</dbReference>
<reference evidence="1" key="1">
    <citation type="submission" date="2022-11" db="EMBL/GenBank/DDBJ databases">
        <title>Lacrimispora xylanolytica sy1, complete genome.</title>
        <authorList>
            <person name="Choi S."/>
        </authorList>
    </citation>
    <scope>NUCLEOTIDE SEQUENCE</scope>
    <source>
        <strain evidence="1">Sy1</strain>
    </source>
</reference>
<dbReference type="InterPro" id="IPR046653">
    <property type="entry name" value="DUF6765"/>
</dbReference>
<organism evidence="1 2">
    <name type="scientific">Lacrimispora xylanolytica</name>
    <dbReference type="NCBI Taxonomy" id="29375"/>
    <lineage>
        <taxon>Bacteria</taxon>
        <taxon>Bacillati</taxon>
        <taxon>Bacillota</taxon>
        <taxon>Clostridia</taxon>
        <taxon>Lachnospirales</taxon>
        <taxon>Lachnospiraceae</taxon>
        <taxon>Lacrimispora</taxon>
    </lineage>
</organism>
<gene>
    <name evidence="1" type="ORF">OW255_06800</name>
</gene>
<evidence type="ECO:0000313" key="2">
    <source>
        <dbReference type="Proteomes" id="UP001163115"/>
    </source>
</evidence>
<dbReference type="RefSeq" id="WP_024836680.1">
    <property type="nucleotide sequence ID" value="NZ_CP113524.1"/>
</dbReference>
<name>A0ABY7AEQ3_9FIRM</name>
<evidence type="ECO:0000313" key="1">
    <source>
        <dbReference type="EMBL" id="WAJ25209.1"/>
    </source>
</evidence>
<dbReference type="Pfam" id="PF20551">
    <property type="entry name" value="DUF6765"/>
    <property type="match status" value="1"/>
</dbReference>
<proteinExistence type="predicted"/>
<accession>A0ABY7AEQ3</accession>
<keyword evidence="2" id="KW-1185">Reference proteome</keyword>
<dbReference type="Proteomes" id="UP001163115">
    <property type="component" value="Chromosome"/>
</dbReference>